<dbReference type="EMBL" id="AHMT02000052">
    <property type="protein sequence ID" value="EQA61258.1"/>
    <property type="molecule type" value="Genomic_DNA"/>
</dbReference>
<dbReference type="Proteomes" id="UP000018747">
    <property type="component" value="Unassembled WGS sequence"/>
</dbReference>
<keyword evidence="2" id="KW-1185">Reference proteome</keyword>
<protein>
    <submittedName>
        <fullName evidence="1">Uncharacterized protein</fullName>
    </submittedName>
</protein>
<name>V6IB33_9LEPT</name>
<comment type="caution">
    <text evidence="1">The sequence shown here is derived from an EMBL/GenBank/DDBJ whole genome shotgun (WGS) entry which is preliminary data.</text>
</comment>
<gene>
    <name evidence="1" type="ORF">LEP1GSC062_1522</name>
</gene>
<dbReference type="AlphaFoldDB" id="V6IB33"/>
<evidence type="ECO:0000313" key="2">
    <source>
        <dbReference type="Proteomes" id="UP000018747"/>
    </source>
</evidence>
<dbReference type="STRING" id="100053.GCA_002009845_02692"/>
<reference evidence="1" key="1">
    <citation type="submission" date="2013-05" db="EMBL/GenBank/DDBJ databases">
        <authorList>
            <person name="Harkins D.M."/>
            <person name="Durkin A.S."/>
            <person name="Brinkac L.M."/>
            <person name="Haft D.H."/>
            <person name="Selengut J.D."/>
            <person name="Sanka R."/>
            <person name="DePew J."/>
            <person name="Purushe J."/>
            <person name="Hartskeerl R.A."/>
            <person name="Ahmed A."/>
            <person name="van der Linden H."/>
            <person name="Goris M.G.A."/>
            <person name="Vinetz J.M."/>
            <person name="Sutton G.G."/>
            <person name="Nierman W.C."/>
            <person name="Fouts D.E."/>
        </authorList>
    </citation>
    <scope>NUCLEOTIDE SEQUENCE [LARGE SCALE GENOMIC DNA]</scope>
    <source>
        <strain evidence="1">L 60</strain>
    </source>
</reference>
<proteinExistence type="predicted"/>
<organism evidence="1 2">
    <name type="scientific">Leptospira alexanderi serovar Manhao 3 str. L 60</name>
    <dbReference type="NCBI Taxonomy" id="1049759"/>
    <lineage>
        <taxon>Bacteria</taxon>
        <taxon>Pseudomonadati</taxon>
        <taxon>Spirochaetota</taxon>
        <taxon>Spirochaetia</taxon>
        <taxon>Leptospirales</taxon>
        <taxon>Leptospiraceae</taxon>
        <taxon>Leptospira</taxon>
    </lineage>
</organism>
<evidence type="ECO:0000313" key="1">
    <source>
        <dbReference type="EMBL" id="EQA61258.1"/>
    </source>
</evidence>
<accession>V6IB33</accession>
<sequence length="137" mass="16077">MAVLLYVEISKKEILKIKNLPQTVWSYFPKAILNLDIFALLVTKGVPFNNKLKENRYYSLISKFNQTQNEDEKISILDSIGDLLSYGFRISDYEPLIQIFRSSSKEVKEQILKIFPRFQSEQFLKIVSLLHSEEKKI</sequence>